<keyword evidence="10 11" id="KW-0739">Sodium transport</keyword>
<dbReference type="Proteomes" id="UP001596356">
    <property type="component" value="Unassembled WGS sequence"/>
</dbReference>
<organism evidence="12 13">
    <name type="scientific">Branchiibius cervicis</name>
    <dbReference type="NCBI Taxonomy" id="908252"/>
    <lineage>
        <taxon>Bacteria</taxon>
        <taxon>Bacillati</taxon>
        <taxon>Actinomycetota</taxon>
        <taxon>Actinomycetes</taxon>
        <taxon>Micrococcales</taxon>
        <taxon>Dermacoccaceae</taxon>
        <taxon>Branchiibius</taxon>
    </lineage>
</organism>
<dbReference type="HAMAP" id="MF_01844">
    <property type="entry name" value="NhaA"/>
    <property type="match status" value="1"/>
</dbReference>
<dbReference type="NCBIfam" id="TIGR00773">
    <property type="entry name" value="NhaA"/>
    <property type="match status" value="1"/>
</dbReference>
<keyword evidence="6 11" id="KW-1133">Transmembrane helix</keyword>
<dbReference type="InterPro" id="IPR004670">
    <property type="entry name" value="NhaA"/>
</dbReference>
<sequence length="405" mass="42489">MSGDGQPGVIRRLFSRSDDPEENLRLSDLLRQETTGGLFLLAATAVALIWANSPWRSSYTHLSDIQIGPDALHLHLNLATWAADGLLAVFFFVVGLELKHELVRGSLRDPARAAIPIVAAISGMIFPALFYLVVQSLSADGEPHGWAVPIATDIAFALAVLAVVGSALPDGLRTFLLTLAVVDDLIAIIVIAIFFSGGISFGWLAAGLACIAVFAFLANTGRMWWWAMIPLAIGAWTCVHASGVHATIAGVLLGLSIPSSKVGALDHRIRPVSAGFCVPVFAFFAAGVTVVGGGMDQALRDPVTIGVIVGLALGKVVGINLATWLMAKLTRAELDEEITWVDMIGLGLLAGVGFTVSLLIGELAFGPGSAKDEHVKIAILIGSLLSAGSASIVLGHRSRRIKLST</sequence>
<feature type="transmembrane region" description="Helical" evidence="11">
    <location>
        <begin position="303"/>
        <end position="327"/>
    </location>
</feature>
<evidence type="ECO:0000256" key="3">
    <source>
        <dbReference type="ARBA" id="ARBA00022449"/>
    </source>
</evidence>
<feature type="transmembrane region" description="Helical" evidence="11">
    <location>
        <begin position="269"/>
        <end position="291"/>
    </location>
</feature>
<feature type="transmembrane region" description="Helical" evidence="11">
    <location>
        <begin position="377"/>
        <end position="395"/>
    </location>
</feature>
<evidence type="ECO:0000256" key="4">
    <source>
        <dbReference type="ARBA" id="ARBA00022475"/>
    </source>
</evidence>
<feature type="transmembrane region" description="Helical" evidence="11">
    <location>
        <begin position="339"/>
        <end position="365"/>
    </location>
</feature>
<keyword evidence="4 11" id="KW-1003">Cell membrane</keyword>
<feature type="transmembrane region" description="Helical" evidence="11">
    <location>
        <begin position="72"/>
        <end position="93"/>
    </location>
</feature>
<reference evidence="13" key="1">
    <citation type="journal article" date="2019" name="Int. J. Syst. Evol. Microbiol.">
        <title>The Global Catalogue of Microorganisms (GCM) 10K type strain sequencing project: providing services to taxonomists for standard genome sequencing and annotation.</title>
        <authorList>
            <consortium name="The Broad Institute Genomics Platform"/>
            <consortium name="The Broad Institute Genome Sequencing Center for Infectious Disease"/>
            <person name="Wu L."/>
            <person name="Ma J."/>
        </authorList>
    </citation>
    <scope>NUCLEOTIDE SEQUENCE [LARGE SCALE GENOMIC DNA]</scope>
    <source>
        <strain evidence="13">NBRC 106593</strain>
    </source>
</reference>
<feature type="transmembrane region" description="Helical" evidence="11">
    <location>
        <begin position="113"/>
        <end position="134"/>
    </location>
</feature>
<dbReference type="InterPro" id="IPR023171">
    <property type="entry name" value="Na/H_antiporter_dom_sf"/>
</dbReference>
<evidence type="ECO:0000256" key="6">
    <source>
        <dbReference type="ARBA" id="ARBA00022989"/>
    </source>
</evidence>
<comment type="caution">
    <text evidence="12">The sequence shown here is derived from an EMBL/GenBank/DDBJ whole genome shotgun (WGS) entry which is preliminary data.</text>
</comment>
<keyword evidence="8 11" id="KW-0406">Ion transport</keyword>
<evidence type="ECO:0000256" key="5">
    <source>
        <dbReference type="ARBA" id="ARBA00022692"/>
    </source>
</evidence>
<keyword evidence="13" id="KW-1185">Reference proteome</keyword>
<comment type="similarity">
    <text evidence="11">Belongs to the NhaA Na(+)/H(+) (TC 2.A.33) antiporter family.</text>
</comment>
<evidence type="ECO:0000256" key="9">
    <source>
        <dbReference type="ARBA" id="ARBA00023136"/>
    </source>
</evidence>
<feature type="transmembrane region" description="Helical" evidence="11">
    <location>
        <begin position="201"/>
        <end position="218"/>
    </location>
</feature>
<evidence type="ECO:0000256" key="7">
    <source>
        <dbReference type="ARBA" id="ARBA00023053"/>
    </source>
</evidence>
<comment type="function">
    <text evidence="11">Na(+)/H(+) antiporter that extrudes sodium in exchange for external protons.</text>
</comment>
<evidence type="ECO:0000256" key="2">
    <source>
        <dbReference type="ARBA" id="ARBA00022448"/>
    </source>
</evidence>
<evidence type="ECO:0000256" key="1">
    <source>
        <dbReference type="ARBA" id="ARBA00004429"/>
    </source>
</evidence>
<comment type="catalytic activity">
    <reaction evidence="11">
        <text>Na(+)(in) + 2 H(+)(out) = Na(+)(out) + 2 H(+)(in)</text>
        <dbReference type="Rhea" id="RHEA:29251"/>
        <dbReference type="ChEBI" id="CHEBI:15378"/>
        <dbReference type="ChEBI" id="CHEBI:29101"/>
    </reaction>
</comment>
<dbReference type="Pfam" id="PF06965">
    <property type="entry name" value="Na_H_antiport_1"/>
    <property type="match status" value="1"/>
</dbReference>
<feature type="transmembrane region" description="Helical" evidence="11">
    <location>
        <begin position="34"/>
        <end position="51"/>
    </location>
</feature>
<evidence type="ECO:0000313" key="13">
    <source>
        <dbReference type="Proteomes" id="UP001596356"/>
    </source>
</evidence>
<feature type="transmembrane region" description="Helical" evidence="11">
    <location>
        <begin position="146"/>
        <end position="168"/>
    </location>
</feature>
<keyword evidence="2 11" id="KW-0813">Transport</keyword>
<feature type="transmembrane region" description="Helical" evidence="11">
    <location>
        <begin position="174"/>
        <end position="194"/>
    </location>
</feature>
<keyword evidence="3 11" id="KW-0050">Antiport</keyword>
<gene>
    <name evidence="11 12" type="primary">nhaA</name>
    <name evidence="12" type="ORF">ACFQBT_01680</name>
</gene>
<comment type="subcellular location">
    <subcellularLocation>
        <location evidence="1">Cell inner membrane</location>
        <topology evidence="1">Multi-pass membrane protein</topology>
    </subcellularLocation>
    <subcellularLocation>
        <location evidence="11">Cell membrane</location>
        <topology evidence="11">Multi-pass membrane protein</topology>
    </subcellularLocation>
</comment>
<dbReference type="Gene3D" id="1.20.1530.10">
    <property type="entry name" value="Na+/H+ antiporter like domain"/>
    <property type="match status" value="1"/>
</dbReference>
<evidence type="ECO:0000256" key="11">
    <source>
        <dbReference type="HAMAP-Rule" id="MF_01844"/>
    </source>
</evidence>
<keyword evidence="5 11" id="KW-0812">Transmembrane</keyword>
<name>A0ABW2ANY2_9MICO</name>
<protein>
    <recommendedName>
        <fullName evidence="11">Na(+)/H(+) antiporter NhaA</fullName>
    </recommendedName>
    <alternativeName>
        <fullName evidence="11">Sodium/proton antiporter NhaA</fullName>
    </alternativeName>
</protein>
<keyword evidence="9 11" id="KW-0472">Membrane</keyword>
<dbReference type="PANTHER" id="PTHR30341:SF0">
    <property type="entry name" value="NA(+)_H(+) ANTIPORTER NHAA"/>
    <property type="match status" value="1"/>
</dbReference>
<proteinExistence type="inferred from homology"/>
<keyword evidence="7 11" id="KW-0915">Sodium</keyword>
<dbReference type="PANTHER" id="PTHR30341">
    <property type="entry name" value="SODIUM ION/PROTON ANTIPORTER NHAA-RELATED"/>
    <property type="match status" value="1"/>
</dbReference>
<evidence type="ECO:0000256" key="10">
    <source>
        <dbReference type="ARBA" id="ARBA00023201"/>
    </source>
</evidence>
<dbReference type="RefSeq" id="WP_377820100.1">
    <property type="nucleotide sequence ID" value="NZ_JBHSWJ010000002.1"/>
</dbReference>
<dbReference type="EMBL" id="JBHSWJ010000002">
    <property type="protein sequence ID" value="MFC6712629.1"/>
    <property type="molecule type" value="Genomic_DNA"/>
</dbReference>
<accession>A0ABW2ANY2</accession>
<evidence type="ECO:0000313" key="12">
    <source>
        <dbReference type="EMBL" id="MFC6712629.1"/>
    </source>
</evidence>
<feature type="transmembrane region" description="Helical" evidence="11">
    <location>
        <begin position="224"/>
        <end position="257"/>
    </location>
</feature>
<evidence type="ECO:0000256" key="8">
    <source>
        <dbReference type="ARBA" id="ARBA00023065"/>
    </source>
</evidence>